<name>A0ABU8H1V2_9SPHN</name>
<dbReference type="Gene3D" id="3.10.180.10">
    <property type="entry name" value="2,3-Dihydroxybiphenyl 1,2-Dioxygenase, domain 1"/>
    <property type="match status" value="1"/>
</dbReference>
<organism evidence="2 3">
    <name type="scientific">Sphingomonas kyungheensis</name>
    <dbReference type="NCBI Taxonomy" id="1069987"/>
    <lineage>
        <taxon>Bacteria</taxon>
        <taxon>Pseudomonadati</taxon>
        <taxon>Pseudomonadota</taxon>
        <taxon>Alphaproteobacteria</taxon>
        <taxon>Sphingomonadales</taxon>
        <taxon>Sphingomonadaceae</taxon>
        <taxon>Sphingomonas</taxon>
    </lineage>
</organism>
<keyword evidence="3" id="KW-1185">Reference proteome</keyword>
<protein>
    <submittedName>
        <fullName evidence="2">VOC family protein</fullName>
    </submittedName>
</protein>
<proteinExistence type="predicted"/>
<dbReference type="RefSeq" id="WP_336544894.1">
    <property type="nucleotide sequence ID" value="NZ_JBBBDM010000002.1"/>
</dbReference>
<reference evidence="2 3" key="1">
    <citation type="journal article" date="2013" name="Int. J. Syst. Evol. Microbiol.">
        <title>Sphingomonas kyungheensis sp. nov., a bacterium with ginsenoside-converting activity isolated from soil of a ginseng field.</title>
        <authorList>
            <person name="Son H.M."/>
            <person name="Yang J.E."/>
            <person name="Park Y."/>
            <person name="Han C.K."/>
            <person name="Kim S.G."/>
            <person name="Kook M."/>
            <person name="Yi T.H."/>
        </authorList>
    </citation>
    <scope>NUCLEOTIDE SEQUENCE [LARGE SCALE GENOMIC DNA]</scope>
    <source>
        <strain evidence="2 3">LMG 26582</strain>
    </source>
</reference>
<accession>A0ABU8H1V2</accession>
<comment type="caution">
    <text evidence="2">The sequence shown here is derived from an EMBL/GenBank/DDBJ whole genome shotgun (WGS) entry which is preliminary data.</text>
</comment>
<evidence type="ECO:0000313" key="2">
    <source>
        <dbReference type="EMBL" id="MEI5686954.1"/>
    </source>
</evidence>
<dbReference type="InterPro" id="IPR052164">
    <property type="entry name" value="Anthracycline_SecMetBiosynth"/>
</dbReference>
<dbReference type="PANTHER" id="PTHR33993">
    <property type="entry name" value="GLYOXALASE-RELATED"/>
    <property type="match status" value="1"/>
</dbReference>
<feature type="domain" description="VOC" evidence="1">
    <location>
        <begin position="3"/>
        <end position="110"/>
    </location>
</feature>
<dbReference type="Pfam" id="PF00903">
    <property type="entry name" value="Glyoxalase"/>
    <property type="match status" value="1"/>
</dbReference>
<sequence length="112" mass="11506">MAELTYLELPVADAGPAKAFYSAAFGWQFSDFGASYAATTTGGFDIGLQADPAERTAAPLPVIAVDDLSAALAAVEAAGGRITAPIFAFPGGRRFHFADPDGHELAVMQADA</sequence>
<dbReference type="EMBL" id="JBBBDM010000002">
    <property type="protein sequence ID" value="MEI5686954.1"/>
    <property type="molecule type" value="Genomic_DNA"/>
</dbReference>
<dbReference type="PANTHER" id="PTHR33993:SF1">
    <property type="entry name" value="GLYOXALASE FAMILY PROTEIN"/>
    <property type="match status" value="1"/>
</dbReference>
<gene>
    <name evidence="2" type="ORF">V8201_07660</name>
</gene>
<evidence type="ECO:0000259" key="1">
    <source>
        <dbReference type="PROSITE" id="PS51819"/>
    </source>
</evidence>
<dbReference type="PROSITE" id="PS51819">
    <property type="entry name" value="VOC"/>
    <property type="match status" value="1"/>
</dbReference>
<dbReference type="InterPro" id="IPR037523">
    <property type="entry name" value="VOC_core"/>
</dbReference>
<dbReference type="Proteomes" id="UP001367771">
    <property type="component" value="Unassembled WGS sequence"/>
</dbReference>
<evidence type="ECO:0000313" key="3">
    <source>
        <dbReference type="Proteomes" id="UP001367771"/>
    </source>
</evidence>
<dbReference type="InterPro" id="IPR004360">
    <property type="entry name" value="Glyas_Fos-R_dOase_dom"/>
</dbReference>
<dbReference type="SUPFAM" id="SSF54593">
    <property type="entry name" value="Glyoxalase/Bleomycin resistance protein/Dihydroxybiphenyl dioxygenase"/>
    <property type="match status" value="1"/>
</dbReference>
<dbReference type="InterPro" id="IPR029068">
    <property type="entry name" value="Glyas_Bleomycin-R_OHBP_Dase"/>
</dbReference>